<dbReference type="PANTHER" id="PTHR24166">
    <property type="entry name" value="ROLLING PEBBLES, ISOFORM B"/>
    <property type="match status" value="1"/>
</dbReference>
<dbReference type="SMART" id="SM00248">
    <property type="entry name" value="ANK"/>
    <property type="match status" value="2"/>
</dbReference>
<dbReference type="AlphaFoldDB" id="A0A812SE61"/>
<gene>
    <name evidence="4" type="primary">ANK3</name>
    <name evidence="4" type="ORF">SNEC2469_LOCUS13385</name>
</gene>
<dbReference type="PROSITE" id="PS50088">
    <property type="entry name" value="ANK_REPEAT"/>
    <property type="match status" value="1"/>
</dbReference>
<accession>A0A812SE61</accession>
<dbReference type="Proteomes" id="UP000601435">
    <property type="component" value="Unassembled WGS sequence"/>
</dbReference>
<feature type="repeat" description="ANK" evidence="3">
    <location>
        <begin position="70"/>
        <end position="102"/>
    </location>
</feature>
<dbReference type="OrthoDB" id="346910at2759"/>
<evidence type="ECO:0000256" key="1">
    <source>
        <dbReference type="ARBA" id="ARBA00022737"/>
    </source>
</evidence>
<dbReference type="SUPFAM" id="SSF48403">
    <property type="entry name" value="Ankyrin repeat"/>
    <property type="match status" value="1"/>
</dbReference>
<dbReference type="Pfam" id="PF12796">
    <property type="entry name" value="Ank_2"/>
    <property type="match status" value="1"/>
</dbReference>
<dbReference type="InterPro" id="IPR050889">
    <property type="entry name" value="Dendritic_Spine_Reg/Scaffold"/>
</dbReference>
<evidence type="ECO:0000256" key="2">
    <source>
        <dbReference type="ARBA" id="ARBA00023043"/>
    </source>
</evidence>
<dbReference type="InterPro" id="IPR002110">
    <property type="entry name" value="Ankyrin_rpt"/>
</dbReference>
<dbReference type="PROSITE" id="PS50297">
    <property type="entry name" value="ANK_REP_REGION"/>
    <property type="match status" value="1"/>
</dbReference>
<reference evidence="4" key="1">
    <citation type="submission" date="2021-02" db="EMBL/GenBank/DDBJ databases">
        <authorList>
            <person name="Dougan E. K."/>
            <person name="Rhodes N."/>
            <person name="Thang M."/>
            <person name="Chan C."/>
        </authorList>
    </citation>
    <scope>NUCLEOTIDE SEQUENCE</scope>
</reference>
<proteinExistence type="predicted"/>
<keyword evidence="1" id="KW-0677">Repeat</keyword>
<keyword evidence="2 3" id="KW-0040">ANK repeat</keyword>
<feature type="non-terminal residue" evidence="4">
    <location>
        <position position="117"/>
    </location>
</feature>
<sequence length="117" mass="12844">MMVWQLLRAGADLNLADDDGRTPLHAVLHSHEEMAQFHRSQDNDLISRGFQIILEVLLDGGAEKNLADNFGRTPLHVAARQGNLALLHLILKARADPDLGDDDHRTALHAASDLGLD</sequence>
<organism evidence="4 5">
    <name type="scientific">Symbiodinium necroappetens</name>
    <dbReference type="NCBI Taxonomy" id="1628268"/>
    <lineage>
        <taxon>Eukaryota</taxon>
        <taxon>Sar</taxon>
        <taxon>Alveolata</taxon>
        <taxon>Dinophyceae</taxon>
        <taxon>Suessiales</taxon>
        <taxon>Symbiodiniaceae</taxon>
        <taxon>Symbiodinium</taxon>
    </lineage>
</organism>
<keyword evidence="5" id="KW-1185">Reference proteome</keyword>
<dbReference type="InterPro" id="IPR036770">
    <property type="entry name" value="Ankyrin_rpt-contain_sf"/>
</dbReference>
<dbReference type="PANTHER" id="PTHR24166:SF48">
    <property type="entry name" value="PROTEIN VAPYRIN"/>
    <property type="match status" value="1"/>
</dbReference>
<dbReference type="Gene3D" id="1.25.40.20">
    <property type="entry name" value="Ankyrin repeat-containing domain"/>
    <property type="match status" value="2"/>
</dbReference>
<evidence type="ECO:0000313" key="4">
    <source>
        <dbReference type="EMBL" id="CAE7474001.1"/>
    </source>
</evidence>
<evidence type="ECO:0000256" key="3">
    <source>
        <dbReference type="PROSITE-ProRule" id="PRU00023"/>
    </source>
</evidence>
<evidence type="ECO:0000313" key="5">
    <source>
        <dbReference type="Proteomes" id="UP000601435"/>
    </source>
</evidence>
<comment type="caution">
    <text evidence="4">The sequence shown here is derived from an EMBL/GenBank/DDBJ whole genome shotgun (WGS) entry which is preliminary data.</text>
</comment>
<name>A0A812SE61_9DINO</name>
<protein>
    <submittedName>
        <fullName evidence="4">ANK3 protein</fullName>
    </submittedName>
</protein>
<dbReference type="EMBL" id="CAJNJA010021326">
    <property type="protein sequence ID" value="CAE7474001.1"/>
    <property type="molecule type" value="Genomic_DNA"/>
</dbReference>